<dbReference type="EC" id="5.6.2.2" evidence="3"/>
<evidence type="ECO:0000313" key="7">
    <source>
        <dbReference type="EMBL" id="KAE9390431.1"/>
    </source>
</evidence>
<evidence type="ECO:0000256" key="4">
    <source>
        <dbReference type="ARBA" id="ARBA00023029"/>
    </source>
</evidence>
<protein>
    <recommendedName>
        <fullName evidence="3">DNA topoisomerase (ATP-hydrolyzing)</fullName>
        <ecNumber evidence="3">5.6.2.2</ecNumber>
    </recommendedName>
</protein>
<keyword evidence="5" id="KW-0238">DNA-binding</keyword>
<dbReference type="EMBL" id="ML769657">
    <property type="protein sequence ID" value="KAE9390431.1"/>
    <property type="molecule type" value="Genomic_DNA"/>
</dbReference>
<dbReference type="GO" id="GO:0003918">
    <property type="term" value="F:DNA topoisomerase type II (double strand cut, ATP-hydrolyzing) activity"/>
    <property type="evidence" value="ECO:0007669"/>
    <property type="project" value="UniProtKB-EC"/>
</dbReference>
<comment type="cofactor">
    <cofactor evidence="2">
        <name>Mg(2+)</name>
        <dbReference type="ChEBI" id="CHEBI:18420"/>
    </cofactor>
</comment>
<keyword evidence="8" id="KW-1185">Reference proteome</keyword>
<dbReference type="InterPro" id="IPR050634">
    <property type="entry name" value="DNA_Topoisomerase_II"/>
</dbReference>
<reference evidence="7" key="1">
    <citation type="journal article" date="2019" name="Environ. Microbiol.">
        <title>Fungal ecological strategies reflected in gene transcription - a case study of two litter decomposers.</title>
        <authorList>
            <person name="Barbi F."/>
            <person name="Kohler A."/>
            <person name="Barry K."/>
            <person name="Baskaran P."/>
            <person name="Daum C."/>
            <person name="Fauchery L."/>
            <person name="Ihrmark K."/>
            <person name="Kuo A."/>
            <person name="LaButti K."/>
            <person name="Lipzen A."/>
            <person name="Morin E."/>
            <person name="Grigoriev I.V."/>
            <person name="Henrissat B."/>
            <person name="Lindahl B."/>
            <person name="Martin F."/>
        </authorList>
    </citation>
    <scope>NUCLEOTIDE SEQUENCE</scope>
    <source>
        <strain evidence="7">JB14</strain>
    </source>
</reference>
<accession>A0A6A4GXE1</accession>
<dbReference type="GO" id="GO:0000819">
    <property type="term" value="P:sister chromatid segregation"/>
    <property type="evidence" value="ECO:0007669"/>
    <property type="project" value="TreeGrafter"/>
</dbReference>
<dbReference type="GO" id="GO:0005634">
    <property type="term" value="C:nucleus"/>
    <property type="evidence" value="ECO:0007669"/>
    <property type="project" value="TreeGrafter"/>
</dbReference>
<dbReference type="Gene3D" id="3.30.565.10">
    <property type="entry name" value="Histidine kinase-like ATPase, C-terminal domain"/>
    <property type="match status" value="1"/>
</dbReference>
<dbReference type="Proteomes" id="UP000799118">
    <property type="component" value="Unassembled WGS sequence"/>
</dbReference>
<sequence>MWTCEATTERMIYRDVQYVPGFFKIVDEILLDAAYNKLTPSTTATMMIRSVVATVITVLNLPKFFLASSLSRLPITPLFKYTYKQTWTDNTSTCRNAEITKNVNREEYKRITIRSNLTRFGMDSIDEDSSESASTTWSFVRGVVSQLDISPRWEVPFTVSKGDFMQVSLSSTPFLHLKADHRHDTFMNSKKPDRKEGKNHTIDLQKFALEWPKSYVKARRA</sequence>
<evidence type="ECO:0000256" key="5">
    <source>
        <dbReference type="ARBA" id="ARBA00023125"/>
    </source>
</evidence>
<dbReference type="AlphaFoldDB" id="A0A6A4GXE1"/>
<keyword evidence="4" id="KW-0799">Topoisomerase</keyword>
<dbReference type="PANTHER" id="PTHR10169">
    <property type="entry name" value="DNA TOPOISOMERASE/GYRASE"/>
    <property type="match status" value="1"/>
</dbReference>
<dbReference type="OrthoDB" id="3265065at2759"/>
<evidence type="ECO:0000256" key="1">
    <source>
        <dbReference type="ARBA" id="ARBA00000185"/>
    </source>
</evidence>
<keyword evidence="6" id="KW-0413">Isomerase</keyword>
<name>A0A6A4GXE1_9AGAR</name>
<comment type="catalytic activity">
    <reaction evidence="1">
        <text>ATP-dependent breakage, passage and rejoining of double-stranded DNA.</text>
        <dbReference type="EC" id="5.6.2.2"/>
    </reaction>
</comment>
<dbReference type="GO" id="GO:0003677">
    <property type="term" value="F:DNA binding"/>
    <property type="evidence" value="ECO:0007669"/>
    <property type="project" value="UniProtKB-KW"/>
</dbReference>
<organism evidence="7 8">
    <name type="scientific">Gymnopus androsaceus JB14</name>
    <dbReference type="NCBI Taxonomy" id="1447944"/>
    <lineage>
        <taxon>Eukaryota</taxon>
        <taxon>Fungi</taxon>
        <taxon>Dikarya</taxon>
        <taxon>Basidiomycota</taxon>
        <taxon>Agaricomycotina</taxon>
        <taxon>Agaricomycetes</taxon>
        <taxon>Agaricomycetidae</taxon>
        <taxon>Agaricales</taxon>
        <taxon>Marasmiineae</taxon>
        <taxon>Omphalotaceae</taxon>
        <taxon>Gymnopus</taxon>
    </lineage>
</organism>
<dbReference type="InterPro" id="IPR036890">
    <property type="entry name" value="HATPase_C_sf"/>
</dbReference>
<dbReference type="PANTHER" id="PTHR10169:SF38">
    <property type="entry name" value="DNA TOPOISOMERASE 2"/>
    <property type="match status" value="1"/>
</dbReference>
<evidence type="ECO:0000313" key="8">
    <source>
        <dbReference type="Proteomes" id="UP000799118"/>
    </source>
</evidence>
<dbReference type="GO" id="GO:0000712">
    <property type="term" value="P:resolution of meiotic recombination intermediates"/>
    <property type="evidence" value="ECO:0007669"/>
    <property type="project" value="TreeGrafter"/>
</dbReference>
<evidence type="ECO:0000256" key="2">
    <source>
        <dbReference type="ARBA" id="ARBA00001946"/>
    </source>
</evidence>
<gene>
    <name evidence="7" type="ORF">BT96DRAFT_1002251</name>
</gene>
<proteinExistence type="predicted"/>
<evidence type="ECO:0000256" key="6">
    <source>
        <dbReference type="ARBA" id="ARBA00023235"/>
    </source>
</evidence>
<evidence type="ECO:0000256" key="3">
    <source>
        <dbReference type="ARBA" id="ARBA00012895"/>
    </source>
</evidence>